<keyword evidence="2" id="KW-1185">Reference proteome</keyword>
<sequence length="191" mass="21431">MALVLFCRHAPPLLHGTLTTPLSILRNIAVFGEWQIAFIYQIRYHPNVGVEVHMCDPSRLPFPETFNFTFVVCLSSGNKLPEQTSALYICRHTLTVTTTQPGRQRRCWYSSPIPRNGAEPVNLSTMEARRCRSRTRKVQELEEKRLQDSSETGEILVTYARGTPRMTKKVGGMLSVGDGLVTRGSPPKSVA</sequence>
<dbReference type="EMBL" id="JAADJZ010000030">
    <property type="protein sequence ID" value="KAF2865960.1"/>
    <property type="molecule type" value="Genomic_DNA"/>
</dbReference>
<evidence type="ECO:0000313" key="1">
    <source>
        <dbReference type="EMBL" id="KAF2865960.1"/>
    </source>
</evidence>
<reference evidence="1 2" key="1">
    <citation type="submission" date="2020-01" db="EMBL/GenBank/DDBJ databases">
        <authorList>
            <consortium name="DOE Joint Genome Institute"/>
            <person name="Haridas S."/>
            <person name="Albert R."/>
            <person name="Binder M."/>
            <person name="Bloem J."/>
            <person name="Labutti K."/>
            <person name="Salamov A."/>
            <person name="Andreopoulos B."/>
            <person name="Baker S.E."/>
            <person name="Barry K."/>
            <person name="Bills G."/>
            <person name="Bluhm B.H."/>
            <person name="Cannon C."/>
            <person name="Castanera R."/>
            <person name="Culley D.E."/>
            <person name="Daum C."/>
            <person name="Ezra D."/>
            <person name="Gonzalez J.B."/>
            <person name="Henrissat B."/>
            <person name="Kuo A."/>
            <person name="Liang C."/>
            <person name="Lipzen A."/>
            <person name="Lutzoni F."/>
            <person name="Magnuson J."/>
            <person name="Mondo S."/>
            <person name="Nolan M."/>
            <person name="Ohm R."/>
            <person name="Pangilinan J."/>
            <person name="Park H.-J.H."/>
            <person name="Ramirez L."/>
            <person name="Alfaro M."/>
            <person name="Sun H."/>
            <person name="Tritt A."/>
            <person name="Yoshinaga Y."/>
            <person name="Zwiers L.-H.L."/>
            <person name="Turgeon B.G."/>
            <person name="Goodwin S.B."/>
            <person name="Spatafora J.W."/>
            <person name="Crous P.W."/>
            <person name="Grigoriev I.V."/>
        </authorList>
    </citation>
    <scope>NUCLEOTIDE SEQUENCE [LARGE SCALE GENOMIC DNA]</scope>
    <source>
        <strain evidence="1 2">CBS 611.86</strain>
    </source>
</reference>
<accession>A0A7C8M0F4</accession>
<comment type="caution">
    <text evidence="1">The sequence shown here is derived from an EMBL/GenBank/DDBJ whole genome shotgun (WGS) entry which is preliminary data.</text>
</comment>
<dbReference type="Proteomes" id="UP000481861">
    <property type="component" value="Unassembled WGS sequence"/>
</dbReference>
<proteinExistence type="predicted"/>
<organism evidence="1 2">
    <name type="scientific">Massariosphaeria phaeospora</name>
    <dbReference type="NCBI Taxonomy" id="100035"/>
    <lineage>
        <taxon>Eukaryota</taxon>
        <taxon>Fungi</taxon>
        <taxon>Dikarya</taxon>
        <taxon>Ascomycota</taxon>
        <taxon>Pezizomycotina</taxon>
        <taxon>Dothideomycetes</taxon>
        <taxon>Pleosporomycetidae</taxon>
        <taxon>Pleosporales</taxon>
        <taxon>Pleosporales incertae sedis</taxon>
        <taxon>Massariosphaeria</taxon>
    </lineage>
</organism>
<protein>
    <submittedName>
        <fullName evidence="1">Uncharacterized protein</fullName>
    </submittedName>
</protein>
<dbReference type="AlphaFoldDB" id="A0A7C8M0F4"/>
<name>A0A7C8M0F4_9PLEO</name>
<gene>
    <name evidence="1" type="ORF">BDV95DRAFT_243451</name>
</gene>
<evidence type="ECO:0000313" key="2">
    <source>
        <dbReference type="Proteomes" id="UP000481861"/>
    </source>
</evidence>